<organism evidence="7 8">
    <name type="scientific">Carboxydothermus pertinax</name>
    <dbReference type="NCBI Taxonomy" id="870242"/>
    <lineage>
        <taxon>Bacteria</taxon>
        <taxon>Bacillati</taxon>
        <taxon>Bacillota</taxon>
        <taxon>Clostridia</taxon>
        <taxon>Thermoanaerobacterales</taxon>
        <taxon>Thermoanaerobacteraceae</taxon>
        <taxon>Carboxydothermus</taxon>
    </lineage>
</organism>
<dbReference type="AlphaFoldDB" id="A0A1L8CT35"/>
<keyword evidence="3 6" id="KW-0489">Methyltransferase</keyword>
<evidence type="ECO:0000256" key="3">
    <source>
        <dbReference type="ARBA" id="ARBA00022603"/>
    </source>
</evidence>
<comment type="caution">
    <text evidence="7">The sequence shown here is derived from an EMBL/GenBank/DDBJ whole genome shotgun (WGS) entry which is preliminary data.</text>
</comment>
<dbReference type="PANTHER" id="PTHR31760">
    <property type="entry name" value="S-ADENOSYL-L-METHIONINE-DEPENDENT METHYLTRANSFERASES SUPERFAMILY PROTEIN"/>
    <property type="match status" value="1"/>
</dbReference>
<dbReference type="STRING" id="870242.cpu_05980"/>
<gene>
    <name evidence="6" type="primary">rsmG</name>
    <name evidence="7" type="ORF">cpu_05980</name>
</gene>
<dbReference type="InterPro" id="IPR003682">
    <property type="entry name" value="rRNA_ssu_MeTfrase_G"/>
</dbReference>
<evidence type="ECO:0000256" key="2">
    <source>
        <dbReference type="ARBA" id="ARBA00022552"/>
    </source>
</evidence>
<protein>
    <recommendedName>
        <fullName evidence="6">Ribosomal RNA small subunit methyltransferase G</fullName>
        <ecNumber evidence="6">2.1.1.-</ecNumber>
    </recommendedName>
    <alternativeName>
        <fullName evidence="6">16S rRNA 7-methylguanosine methyltransferase</fullName>
        <shortName evidence="6">16S rRNA m7G methyltransferase</shortName>
    </alternativeName>
</protein>
<comment type="caution">
    <text evidence="6">Lacks conserved residue(s) required for the propagation of feature annotation.</text>
</comment>
<feature type="binding site" evidence="6">
    <location>
        <position position="145"/>
    </location>
    <ligand>
        <name>S-adenosyl-L-methionine</name>
        <dbReference type="ChEBI" id="CHEBI:59789"/>
    </ligand>
</feature>
<dbReference type="PANTHER" id="PTHR31760:SF0">
    <property type="entry name" value="S-ADENOSYL-L-METHIONINE-DEPENDENT METHYLTRANSFERASES SUPERFAMILY PROTEIN"/>
    <property type="match status" value="1"/>
</dbReference>
<dbReference type="GO" id="GO:0070043">
    <property type="term" value="F:rRNA (guanine-N7-)-methyltransferase activity"/>
    <property type="evidence" value="ECO:0007669"/>
    <property type="project" value="UniProtKB-UniRule"/>
</dbReference>
<keyword evidence="8" id="KW-1185">Reference proteome</keyword>
<dbReference type="PIRSF" id="PIRSF003078">
    <property type="entry name" value="GidB"/>
    <property type="match status" value="1"/>
</dbReference>
<comment type="function">
    <text evidence="6">Specifically methylates the N7 position of a guanine in 16S rRNA.</text>
</comment>
<feature type="binding site" evidence="6">
    <location>
        <position position="75"/>
    </location>
    <ligand>
        <name>S-adenosyl-L-methionine</name>
        <dbReference type="ChEBI" id="CHEBI:59789"/>
    </ligand>
</feature>
<dbReference type="HAMAP" id="MF_00074">
    <property type="entry name" value="16SrRNA_methyltr_G"/>
    <property type="match status" value="1"/>
</dbReference>
<dbReference type="EMBL" id="BDJK01000009">
    <property type="protein sequence ID" value="GAV22088.1"/>
    <property type="molecule type" value="Genomic_DNA"/>
</dbReference>
<dbReference type="RefSeq" id="WP_075858529.1">
    <property type="nucleotide sequence ID" value="NZ_BDJK01000009.1"/>
</dbReference>
<comment type="similarity">
    <text evidence="6">Belongs to the methyltransferase superfamily. RNA methyltransferase RsmG family.</text>
</comment>
<evidence type="ECO:0000256" key="5">
    <source>
        <dbReference type="ARBA" id="ARBA00022691"/>
    </source>
</evidence>
<comment type="subcellular location">
    <subcellularLocation>
        <location evidence="6">Cytoplasm</location>
    </subcellularLocation>
</comment>
<dbReference type="SUPFAM" id="SSF53335">
    <property type="entry name" value="S-adenosyl-L-methionine-dependent methyltransferases"/>
    <property type="match status" value="1"/>
</dbReference>
<reference evidence="8" key="1">
    <citation type="submission" date="2016-12" db="EMBL/GenBank/DDBJ databases">
        <title>Draft Genome Sequences od Carboxydothermus pertinax and islandicus, Hydrogenogenic Carboxydotrophic Bacteria.</title>
        <authorList>
            <person name="Fukuyama Y."/>
            <person name="Ohmae K."/>
            <person name="Yoneda Y."/>
            <person name="Yoshida T."/>
            <person name="Sako Y."/>
        </authorList>
    </citation>
    <scope>NUCLEOTIDE SEQUENCE [LARGE SCALE GENOMIC DNA]</scope>
    <source>
        <strain evidence="8">Ug1</strain>
    </source>
</reference>
<proteinExistence type="inferred from homology"/>
<evidence type="ECO:0000313" key="8">
    <source>
        <dbReference type="Proteomes" id="UP000187485"/>
    </source>
</evidence>
<name>A0A1L8CT35_9THEO</name>
<feature type="binding site" evidence="6">
    <location>
        <begin position="126"/>
        <end position="127"/>
    </location>
    <ligand>
        <name>S-adenosyl-L-methionine</name>
        <dbReference type="ChEBI" id="CHEBI:59789"/>
    </ligand>
</feature>
<dbReference type="InterPro" id="IPR029063">
    <property type="entry name" value="SAM-dependent_MTases_sf"/>
</dbReference>
<feature type="binding site" evidence="6">
    <location>
        <position position="80"/>
    </location>
    <ligand>
        <name>S-adenosyl-L-methionine</name>
        <dbReference type="ChEBI" id="CHEBI:59789"/>
    </ligand>
</feature>
<keyword evidence="1 6" id="KW-0963">Cytoplasm</keyword>
<dbReference type="FunFam" id="3.40.50.150:FF:000041">
    <property type="entry name" value="Ribosomal RNA small subunit methyltransferase G"/>
    <property type="match status" value="1"/>
</dbReference>
<keyword evidence="2 6" id="KW-0698">rRNA processing</keyword>
<accession>A0A1L8CT35</accession>
<keyword evidence="5 6" id="KW-0949">S-adenosyl-L-methionine</keyword>
<sequence>MKTLIKRYFNEYGFNPDNQTIDLFIKYADLLFEENKRVNLTALSGEKEIVVKHFLDSIIILKYRDLNGKKAIDLGTGAGFPGIPLKIMSPQMEITLVDSLKKRCLFLEKTIKELGFQSVMVKNERAENLGQNKDYRGSYDYSFSRAVANTRILLELHAPLLKVGGEMFLLKGPAIDEEIADAQNAARELGVELVDILRYELPEDYGQRTVAIYQKTLETPAKYPRRPGIPEKRPL</sequence>
<dbReference type="GO" id="GO:0005829">
    <property type="term" value="C:cytosol"/>
    <property type="evidence" value="ECO:0007669"/>
    <property type="project" value="TreeGrafter"/>
</dbReference>
<evidence type="ECO:0000256" key="1">
    <source>
        <dbReference type="ARBA" id="ARBA00022490"/>
    </source>
</evidence>
<evidence type="ECO:0000313" key="7">
    <source>
        <dbReference type="EMBL" id="GAV22088.1"/>
    </source>
</evidence>
<evidence type="ECO:0000256" key="6">
    <source>
        <dbReference type="HAMAP-Rule" id="MF_00074"/>
    </source>
</evidence>
<evidence type="ECO:0000256" key="4">
    <source>
        <dbReference type="ARBA" id="ARBA00022679"/>
    </source>
</evidence>
<keyword evidence="4 6" id="KW-0808">Transferase</keyword>
<dbReference type="NCBIfam" id="TIGR00138">
    <property type="entry name" value="rsmG_gidB"/>
    <property type="match status" value="1"/>
</dbReference>
<dbReference type="EC" id="2.1.1.-" evidence="6"/>
<dbReference type="Gene3D" id="3.40.50.150">
    <property type="entry name" value="Vaccinia Virus protein VP39"/>
    <property type="match status" value="1"/>
</dbReference>
<dbReference type="Pfam" id="PF02527">
    <property type="entry name" value="GidB"/>
    <property type="match status" value="1"/>
</dbReference>
<dbReference type="OrthoDB" id="9808773at2"/>
<dbReference type="Proteomes" id="UP000187485">
    <property type="component" value="Unassembled WGS sequence"/>
</dbReference>